<evidence type="ECO:0000313" key="2">
    <source>
        <dbReference type="Proteomes" id="UP000237839"/>
    </source>
</evidence>
<sequence>MITVLISFNLAPGTTRTDALHIYRNSAKKWASNVDLIEKYYYFDEQTLLGGGVYIWKSIEAARQWHGPDYVAMVESVYGNAPRIQILDTLIHIEPTTRRIVEYGN</sequence>
<proteinExistence type="predicted"/>
<organism evidence="1 2">
    <name type="scientific">Solimicrobium silvestre</name>
    <dbReference type="NCBI Taxonomy" id="2099400"/>
    <lineage>
        <taxon>Bacteria</taxon>
        <taxon>Pseudomonadati</taxon>
        <taxon>Pseudomonadota</taxon>
        <taxon>Betaproteobacteria</taxon>
        <taxon>Burkholderiales</taxon>
        <taxon>Oxalobacteraceae</taxon>
        <taxon>Solimicrobium</taxon>
    </lineage>
</organism>
<evidence type="ECO:0000313" key="1">
    <source>
        <dbReference type="EMBL" id="PRC92514.1"/>
    </source>
</evidence>
<dbReference type="InterPro" id="IPR011008">
    <property type="entry name" value="Dimeric_a/b-barrel"/>
</dbReference>
<accession>A0A2S9GXR1</accession>
<protein>
    <recommendedName>
        <fullName evidence="3">Monooxygenase</fullName>
    </recommendedName>
</protein>
<dbReference type="RefSeq" id="WP_105532632.1">
    <property type="nucleotide sequence ID" value="NZ_PUGF01000013.1"/>
</dbReference>
<dbReference type="AlphaFoldDB" id="A0A2S9GXR1"/>
<dbReference type="EMBL" id="PUGF01000013">
    <property type="protein sequence ID" value="PRC92514.1"/>
    <property type="molecule type" value="Genomic_DNA"/>
</dbReference>
<evidence type="ECO:0008006" key="3">
    <source>
        <dbReference type="Google" id="ProtNLM"/>
    </source>
</evidence>
<dbReference type="Gene3D" id="3.30.70.100">
    <property type="match status" value="1"/>
</dbReference>
<dbReference type="SUPFAM" id="SSF54909">
    <property type="entry name" value="Dimeric alpha+beta barrel"/>
    <property type="match status" value="1"/>
</dbReference>
<reference evidence="1 2" key="1">
    <citation type="submission" date="2018-02" db="EMBL/GenBank/DDBJ databases">
        <title>Solimicrobium silvestre gen. nov., sp. nov., isolated from alpine forest soil.</title>
        <authorList>
            <person name="Margesin R."/>
            <person name="Albuquerque L."/>
            <person name="Zhang D.-C."/>
            <person name="Froufe H.J.C."/>
            <person name="Severino R."/>
            <person name="Roxo I."/>
            <person name="Egas C."/>
            <person name="Da Costa M.S."/>
        </authorList>
    </citation>
    <scope>NUCLEOTIDE SEQUENCE [LARGE SCALE GENOMIC DNA]</scope>
    <source>
        <strain evidence="1 2">S20-91</strain>
    </source>
</reference>
<gene>
    <name evidence="1" type="ORF">S2091_2889</name>
</gene>
<dbReference type="OrthoDB" id="3871007at2"/>
<dbReference type="Proteomes" id="UP000237839">
    <property type="component" value="Unassembled WGS sequence"/>
</dbReference>
<comment type="caution">
    <text evidence="1">The sequence shown here is derived from an EMBL/GenBank/DDBJ whole genome shotgun (WGS) entry which is preliminary data.</text>
</comment>
<keyword evidence="2" id="KW-1185">Reference proteome</keyword>
<name>A0A2S9GXR1_9BURK</name>